<organism evidence="4 5">
    <name type="scientific">Umezawaea tangerina</name>
    <dbReference type="NCBI Taxonomy" id="84725"/>
    <lineage>
        <taxon>Bacteria</taxon>
        <taxon>Bacillati</taxon>
        <taxon>Actinomycetota</taxon>
        <taxon>Actinomycetes</taxon>
        <taxon>Pseudonocardiales</taxon>
        <taxon>Pseudonocardiaceae</taxon>
        <taxon>Umezawaea</taxon>
    </lineage>
</organism>
<accession>A0A2T0THE4</accession>
<feature type="domain" description="Beta-lactamase-related" evidence="3">
    <location>
        <begin position="72"/>
        <end position="379"/>
    </location>
</feature>
<comment type="caution">
    <text evidence="4">The sequence shown here is derived from an EMBL/GenBank/DDBJ whole genome shotgun (WGS) entry which is preliminary data.</text>
</comment>
<dbReference type="AlphaFoldDB" id="A0A2T0THE4"/>
<gene>
    <name evidence="4" type="ORF">CLV43_102691</name>
</gene>
<evidence type="ECO:0000256" key="2">
    <source>
        <dbReference type="SAM" id="SignalP"/>
    </source>
</evidence>
<dbReference type="InterPro" id="IPR001466">
    <property type="entry name" value="Beta-lactam-related"/>
</dbReference>
<dbReference type="Proteomes" id="UP000239494">
    <property type="component" value="Unassembled WGS sequence"/>
</dbReference>
<feature type="region of interest" description="Disordered" evidence="1">
    <location>
        <begin position="20"/>
        <end position="62"/>
    </location>
</feature>
<dbReference type="SUPFAM" id="SSF56601">
    <property type="entry name" value="beta-lactamase/transpeptidase-like"/>
    <property type="match status" value="1"/>
</dbReference>
<feature type="chain" id="PRO_5038895284" evidence="2">
    <location>
        <begin position="22"/>
        <end position="393"/>
    </location>
</feature>
<name>A0A2T0THE4_9PSEU</name>
<dbReference type="PANTHER" id="PTHR46825:SF9">
    <property type="entry name" value="BETA-LACTAMASE-RELATED DOMAIN-CONTAINING PROTEIN"/>
    <property type="match status" value="1"/>
</dbReference>
<dbReference type="InterPro" id="IPR050491">
    <property type="entry name" value="AmpC-like"/>
</dbReference>
<proteinExistence type="predicted"/>
<evidence type="ECO:0000313" key="4">
    <source>
        <dbReference type="EMBL" id="PRY45126.1"/>
    </source>
</evidence>
<evidence type="ECO:0000256" key="1">
    <source>
        <dbReference type="SAM" id="MobiDB-lite"/>
    </source>
</evidence>
<dbReference type="InterPro" id="IPR012338">
    <property type="entry name" value="Beta-lactam/transpept-like"/>
</dbReference>
<dbReference type="Gene3D" id="3.40.710.10">
    <property type="entry name" value="DD-peptidase/beta-lactamase superfamily"/>
    <property type="match status" value="1"/>
</dbReference>
<protein>
    <submittedName>
        <fullName evidence="4">CubicO group peptidase (Beta-lactamase class C family)</fullName>
    </submittedName>
</protein>
<keyword evidence="5" id="KW-1185">Reference proteome</keyword>
<dbReference type="RefSeq" id="WP_146174708.1">
    <property type="nucleotide sequence ID" value="NZ_PVTF01000002.1"/>
</dbReference>
<sequence>MVRGVLVGVVLSVALTGAACSSTPESAPAPSSASSSPTPSPPTSASVVVPPSTTPPAAAPVTVDPAGRALDEYLGGMAAEQQFRGAVEVRRGADVLLRKGYGNADVGTATPVTPDTRFQIGSLTKQFTAAAVLRLQEQGKLRVTDPVCAHLADCPPEWAPITVDQLLTHTSGLYNYTEAGEDEAKPFLNRHVVPQELVDYVKGKPLDFTPGTRWKYSNSGYVVLGVLVERLSGVDYATFLRQQLFDPLGMRDTGYDTVRSPRANGYTDWTTPGEDDVSLYFAAGGVLSTTGDLARWNAFLLADKPGVISSTSLAAMMSPHADIPGTQVHYGYGIEVHGGGADLTYAHGGLVTGYRCENTIRPSDDLSVTVLTNLSTNDPASISGHLVELVGHP</sequence>
<evidence type="ECO:0000259" key="3">
    <source>
        <dbReference type="Pfam" id="PF00144"/>
    </source>
</evidence>
<dbReference type="Pfam" id="PF00144">
    <property type="entry name" value="Beta-lactamase"/>
    <property type="match status" value="1"/>
</dbReference>
<evidence type="ECO:0000313" key="5">
    <source>
        <dbReference type="Proteomes" id="UP000239494"/>
    </source>
</evidence>
<dbReference type="OrthoDB" id="9809635at2"/>
<dbReference type="PROSITE" id="PS51257">
    <property type="entry name" value="PROKAR_LIPOPROTEIN"/>
    <property type="match status" value="1"/>
</dbReference>
<feature type="signal peptide" evidence="2">
    <location>
        <begin position="1"/>
        <end position="21"/>
    </location>
</feature>
<dbReference type="PANTHER" id="PTHR46825">
    <property type="entry name" value="D-ALANYL-D-ALANINE-CARBOXYPEPTIDASE/ENDOPEPTIDASE AMPH"/>
    <property type="match status" value="1"/>
</dbReference>
<reference evidence="4 5" key="1">
    <citation type="submission" date="2018-03" db="EMBL/GenBank/DDBJ databases">
        <title>Genomic Encyclopedia of Archaeal and Bacterial Type Strains, Phase II (KMG-II): from individual species to whole genera.</title>
        <authorList>
            <person name="Goeker M."/>
        </authorList>
    </citation>
    <scope>NUCLEOTIDE SEQUENCE [LARGE SCALE GENOMIC DNA]</scope>
    <source>
        <strain evidence="4 5">DSM 44720</strain>
    </source>
</reference>
<dbReference type="EMBL" id="PVTF01000002">
    <property type="protein sequence ID" value="PRY45126.1"/>
    <property type="molecule type" value="Genomic_DNA"/>
</dbReference>
<keyword evidence="2" id="KW-0732">Signal</keyword>
<feature type="compositionally biased region" description="Low complexity" evidence="1">
    <location>
        <begin position="20"/>
        <end position="51"/>
    </location>
</feature>